<organism evidence="1 2">
    <name type="scientific">Arthrobacter deserti</name>
    <dbReference type="NCBI Taxonomy" id="1742687"/>
    <lineage>
        <taxon>Bacteria</taxon>
        <taxon>Bacillati</taxon>
        <taxon>Actinomycetota</taxon>
        <taxon>Actinomycetes</taxon>
        <taxon>Micrococcales</taxon>
        <taxon>Micrococcaceae</taxon>
        <taxon>Arthrobacter</taxon>
    </lineage>
</organism>
<proteinExistence type="predicted"/>
<protein>
    <submittedName>
        <fullName evidence="1">Uncharacterized protein</fullName>
    </submittedName>
</protein>
<dbReference type="Proteomes" id="UP000523795">
    <property type="component" value="Unassembled WGS sequence"/>
</dbReference>
<accession>A0ABX1JJF9</accession>
<name>A0ABX1JJF9_9MICC</name>
<dbReference type="EMBL" id="JAAZSR010000017">
    <property type="protein sequence ID" value="NKX49434.1"/>
    <property type="molecule type" value="Genomic_DNA"/>
</dbReference>
<reference evidence="1 2" key="1">
    <citation type="submission" date="2020-04" db="EMBL/GenBank/DDBJ databases">
        <authorList>
            <person name="Liu S."/>
        </authorList>
    </citation>
    <scope>NUCLEOTIDE SEQUENCE [LARGE SCALE GENOMIC DNA]</scope>
    <source>
        <strain evidence="1 2">CGMCC 1.15091</strain>
    </source>
</reference>
<keyword evidence="2" id="KW-1185">Reference proteome</keyword>
<evidence type="ECO:0000313" key="1">
    <source>
        <dbReference type="EMBL" id="NKX49434.1"/>
    </source>
</evidence>
<comment type="caution">
    <text evidence="1">The sequence shown here is derived from an EMBL/GenBank/DDBJ whole genome shotgun (WGS) entry which is preliminary data.</text>
</comment>
<evidence type="ECO:0000313" key="2">
    <source>
        <dbReference type="Proteomes" id="UP000523795"/>
    </source>
</evidence>
<sequence>MIPEEAVEAAAKGLFGRAEYAAGWDELRGADGGGIRDIYLARARAALTAAVPFIAAQVLREAAAEIADANGGKDNGKDYWDGYAEATRAAEYMLEMRAEAFELEE</sequence>
<gene>
    <name evidence="1" type="ORF">HER39_02325</name>
</gene>